<dbReference type="HAMAP" id="MF_00240">
    <property type="entry name" value="LolA"/>
    <property type="match status" value="1"/>
</dbReference>
<protein>
    <recommendedName>
        <fullName evidence="4 10">Outer-membrane lipoprotein carrier protein</fullName>
    </recommendedName>
</protein>
<keyword evidence="8 10" id="KW-0653">Protein transport</keyword>
<organism evidence="11 12">
    <name type="scientific">Hydrogenovibrio thermophilus</name>
    <dbReference type="NCBI Taxonomy" id="265883"/>
    <lineage>
        <taxon>Bacteria</taxon>
        <taxon>Pseudomonadati</taxon>
        <taxon>Pseudomonadota</taxon>
        <taxon>Gammaproteobacteria</taxon>
        <taxon>Thiotrichales</taxon>
        <taxon>Piscirickettsiaceae</taxon>
        <taxon>Hydrogenovibrio</taxon>
    </lineage>
</organism>
<comment type="function">
    <text evidence="10">Participates in the translocation of lipoproteins from the inner membrane to the outer membrane. Only forms a complex with a lipoprotein if the residue after the N-terminal Cys is not an aspartate (The Asp acts as a targeting signal to indicate that the lipoprotein should stay in the inner membrane).</text>
</comment>
<dbReference type="GO" id="GO:0042597">
    <property type="term" value="C:periplasmic space"/>
    <property type="evidence" value="ECO:0007669"/>
    <property type="project" value="UniProtKB-SubCell"/>
</dbReference>
<gene>
    <name evidence="10 11" type="primary">lolA</name>
    <name evidence="11" type="ORF">EPV75_04295</name>
</gene>
<evidence type="ECO:0000256" key="4">
    <source>
        <dbReference type="ARBA" id="ARBA00014035"/>
    </source>
</evidence>
<dbReference type="PANTHER" id="PTHR35869:SF1">
    <property type="entry name" value="OUTER-MEMBRANE LIPOPROTEIN CARRIER PROTEIN"/>
    <property type="match status" value="1"/>
</dbReference>
<proteinExistence type="inferred from homology"/>
<keyword evidence="12" id="KW-1185">Reference proteome</keyword>
<evidence type="ECO:0000256" key="5">
    <source>
        <dbReference type="ARBA" id="ARBA00022448"/>
    </source>
</evidence>
<dbReference type="GO" id="GO:0044874">
    <property type="term" value="P:lipoprotein localization to outer membrane"/>
    <property type="evidence" value="ECO:0007669"/>
    <property type="project" value="UniProtKB-UniRule"/>
</dbReference>
<evidence type="ECO:0000313" key="12">
    <source>
        <dbReference type="Proteomes" id="UP000285478"/>
    </source>
</evidence>
<evidence type="ECO:0000313" key="11">
    <source>
        <dbReference type="EMBL" id="QAB16422.1"/>
    </source>
</evidence>
<keyword evidence="9 10" id="KW-0143">Chaperone</keyword>
<sequence precursor="true">MQCNPLKRRSGVARFFIGLLLMWPMQMALAAKAQVADLNRFVSNLETFSASFEQTQPEENLFEMNSSKGYFVMQRPGQLLWVYEKPDPQKIISDGRNVWVYDVELDQATVRPLSSVEADFPLSWLLYKEPLSERFNIIPGDVRNGESWFNLTPKDGTFFQSLDVAIADGKMTQIWMYQSVDNITKVKFNNIRQNQSVNTSDFEFTPPKGVDVIGQPVR</sequence>
<evidence type="ECO:0000256" key="2">
    <source>
        <dbReference type="ARBA" id="ARBA00007615"/>
    </source>
</evidence>
<dbReference type="Gene3D" id="2.50.20.10">
    <property type="entry name" value="Lipoprotein localisation LolA/LolB/LppX"/>
    <property type="match status" value="1"/>
</dbReference>
<comment type="similarity">
    <text evidence="2 10">Belongs to the LolA family.</text>
</comment>
<dbReference type="EMBL" id="CP035033">
    <property type="protein sequence ID" value="QAB16422.1"/>
    <property type="molecule type" value="Genomic_DNA"/>
</dbReference>
<dbReference type="AlphaFoldDB" id="A0A410H665"/>
<dbReference type="KEGG" id="htr:EPV75_04295"/>
<dbReference type="InterPro" id="IPR029046">
    <property type="entry name" value="LolA/LolB/LppX"/>
</dbReference>
<evidence type="ECO:0000256" key="8">
    <source>
        <dbReference type="ARBA" id="ARBA00022927"/>
    </source>
</evidence>
<keyword evidence="6 10" id="KW-0732">Signal</keyword>
<dbReference type="CDD" id="cd16325">
    <property type="entry name" value="LolA"/>
    <property type="match status" value="1"/>
</dbReference>
<evidence type="ECO:0000256" key="3">
    <source>
        <dbReference type="ARBA" id="ARBA00011245"/>
    </source>
</evidence>
<evidence type="ECO:0000256" key="1">
    <source>
        <dbReference type="ARBA" id="ARBA00004418"/>
    </source>
</evidence>
<feature type="chain" id="PRO_5019592932" description="Outer-membrane lipoprotein carrier protein" evidence="10">
    <location>
        <begin position="31"/>
        <end position="218"/>
    </location>
</feature>
<reference evidence="11 12" key="1">
    <citation type="journal article" date="2018" name="Environ. Microbiol.">
        <title>Genomes of ubiquitous marine and hypersaline Hydrogenovibrio, Thiomicrorhabdus and Thiomicrospira spp. encode a diversity of mechanisms to sustain chemolithoautotrophy in heterogeneous environments.</title>
        <authorList>
            <person name="Scott K.M."/>
            <person name="Williams J."/>
            <person name="Porter C.M.B."/>
            <person name="Russel S."/>
            <person name="Harmer T.L."/>
            <person name="Paul J.H."/>
            <person name="Antonen K.M."/>
            <person name="Bridges M.K."/>
            <person name="Camper G.J."/>
            <person name="Campla C.K."/>
            <person name="Casella L.G."/>
            <person name="Chase E."/>
            <person name="Conrad J.W."/>
            <person name="Cruz M.C."/>
            <person name="Dunlap D.S."/>
            <person name="Duran L."/>
            <person name="Fahsbender E.M."/>
            <person name="Goldsmith D.B."/>
            <person name="Keeley R.F."/>
            <person name="Kondoff M.R."/>
            <person name="Kussy B.I."/>
            <person name="Lane M.K."/>
            <person name="Lawler S."/>
            <person name="Leigh B.A."/>
            <person name="Lewis C."/>
            <person name="Lostal L.M."/>
            <person name="Marking D."/>
            <person name="Mancera P.A."/>
            <person name="McClenthan E.C."/>
            <person name="McIntyre E.A."/>
            <person name="Mine J.A."/>
            <person name="Modi S."/>
            <person name="Moore B.D."/>
            <person name="Morgan W.A."/>
            <person name="Nelson K.M."/>
            <person name="Nguyen K.N."/>
            <person name="Ogburn N."/>
            <person name="Parrino D.G."/>
            <person name="Pedapudi A.D."/>
            <person name="Pelham R.P."/>
            <person name="Preece A.M."/>
            <person name="Rampersad E.A."/>
            <person name="Richardson J.C."/>
            <person name="Rodgers C.M."/>
            <person name="Schaffer B.L."/>
            <person name="Sheridan N.E."/>
            <person name="Solone M.R."/>
            <person name="Staley Z.R."/>
            <person name="Tabuchi M."/>
            <person name="Waide R.J."/>
            <person name="Wanjugi P.W."/>
            <person name="Young S."/>
            <person name="Clum A."/>
            <person name="Daum C."/>
            <person name="Huntemann M."/>
            <person name="Ivanova N."/>
            <person name="Kyrpides N."/>
            <person name="Mikhailova N."/>
            <person name="Palaniappan K."/>
            <person name="Pillay M."/>
            <person name="Reddy T.B.K."/>
            <person name="Shapiro N."/>
            <person name="Stamatis D."/>
            <person name="Varghese N."/>
            <person name="Woyke T."/>
            <person name="Boden R."/>
            <person name="Freyermuth S.K."/>
            <person name="Kerfeld C.A."/>
        </authorList>
    </citation>
    <scope>NUCLEOTIDE SEQUENCE [LARGE SCALE GENOMIC DNA]</scope>
    <source>
        <strain evidence="11 12">JR-2</strain>
    </source>
</reference>
<evidence type="ECO:0000256" key="6">
    <source>
        <dbReference type="ARBA" id="ARBA00022729"/>
    </source>
</evidence>
<dbReference type="InterPro" id="IPR004564">
    <property type="entry name" value="OM_lipoprot_carrier_LolA-like"/>
</dbReference>
<dbReference type="NCBIfam" id="TIGR00547">
    <property type="entry name" value="lolA"/>
    <property type="match status" value="1"/>
</dbReference>
<comment type="subunit">
    <text evidence="3 10">Monomer.</text>
</comment>
<dbReference type="Pfam" id="PF03548">
    <property type="entry name" value="LolA"/>
    <property type="match status" value="1"/>
</dbReference>
<evidence type="ECO:0000256" key="9">
    <source>
        <dbReference type="ARBA" id="ARBA00023186"/>
    </source>
</evidence>
<dbReference type="PANTHER" id="PTHR35869">
    <property type="entry name" value="OUTER-MEMBRANE LIPOPROTEIN CARRIER PROTEIN"/>
    <property type="match status" value="1"/>
</dbReference>
<dbReference type="SUPFAM" id="SSF89392">
    <property type="entry name" value="Prokaryotic lipoproteins and lipoprotein localization factors"/>
    <property type="match status" value="1"/>
</dbReference>
<feature type="signal peptide" evidence="10">
    <location>
        <begin position="1"/>
        <end position="30"/>
    </location>
</feature>
<dbReference type="GO" id="GO:0042953">
    <property type="term" value="P:lipoprotein transport"/>
    <property type="evidence" value="ECO:0007669"/>
    <property type="project" value="InterPro"/>
</dbReference>
<dbReference type="InterPro" id="IPR018323">
    <property type="entry name" value="OM_lipoprot_carrier_LolA_Pbac"/>
</dbReference>
<comment type="subcellular location">
    <subcellularLocation>
        <location evidence="1 10">Periplasm</location>
    </subcellularLocation>
</comment>
<evidence type="ECO:0000256" key="10">
    <source>
        <dbReference type="HAMAP-Rule" id="MF_00240"/>
    </source>
</evidence>
<keyword evidence="7 10" id="KW-0574">Periplasm</keyword>
<name>A0A410H665_9GAMM</name>
<keyword evidence="11" id="KW-0449">Lipoprotein</keyword>
<accession>A0A410H665</accession>
<keyword evidence="5 10" id="KW-0813">Transport</keyword>
<evidence type="ECO:0000256" key="7">
    <source>
        <dbReference type="ARBA" id="ARBA00022764"/>
    </source>
</evidence>
<dbReference type="Proteomes" id="UP000285478">
    <property type="component" value="Chromosome"/>
</dbReference>